<dbReference type="Gene3D" id="3.30.420.40">
    <property type="match status" value="2"/>
</dbReference>
<dbReference type="SUPFAM" id="SSF53067">
    <property type="entry name" value="Actin-like ATPase domain"/>
    <property type="match status" value="2"/>
</dbReference>
<keyword evidence="2 4" id="KW-0808">Transferase</keyword>
<accession>A0A1S8N2B5</accession>
<dbReference type="GO" id="GO:0005975">
    <property type="term" value="P:carbohydrate metabolic process"/>
    <property type="evidence" value="ECO:0007669"/>
    <property type="project" value="InterPro"/>
</dbReference>
<keyword evidence="3 4" id="KW-0418">Kinase</keyword>
<comment type="similarity">
    <text evidence="1 4">Belongs to the FGGY kinase family.</text>
</comment>
<evidence type="ECO:0000256" key="4">
    <source>
        <dbReference type="RuleBase" id="RU003733"/>
    </source>
</evidence>
<dbReference type="InterPro" id="IPR000577">
    <property type="entry name" value="Carb_kinase_FGGY"/>
</dbReference>
<dbReference type="EC" id="2.7.1.30" evidence="7"/>
<evidence type="ECO:0000256" key="1">
    <source>
        <dbReference type="ARBA" id="ARBA00009156"/>
    </source>
</evidence>
<dbReference type="InterPro" id="IPR050406">
    <property type="entry name" value="FGGY_Carb_Kinase"/>
</dbReference>
<name>A0A1S8N2B5_CLOSA</name>
<dbReference type="InterPro" id="IPR043129">
    <property type="entry name" value="ATPase_NBD"/>
</dbReference>
<dbReference type="PIRSF" id="PIRSF000538">
    <property type="entry name" value="GlpK"/>
    <property type="match status" value="1"/>
</dbReference>
<feature type="domain" description="Carbohydrate kinase FGGY C-terminal" evidence="6">
    <location>
        <begin position="256"/>
        <end position="445"/>
    </location>
</feature>
<dbReference type="InterPro" id="IPR018485">
    <property type="entry name" value="FGGY_C"/>
</dbReference>
<dbReference type="GO" id="GO:0004370">
    <property type="term" value="F:glycerol kinase activity"/>
    <property type="evidence" value="ECO:0007669"/>
    <property type="project" value="UniProtKB-EC"/>
</dbReference>
<reference evidence="7 8" key="1">
    <citation type="submission" date="2016-05" db="EMBL/GenBank/DDBJ databases">
        <title>Microbial solvent formation.</title>
        <authorList>
            <person name="Poehlein A."/>
            <person name="Montoya Solano J.D."/>
            <person name="Flitsch S."/>
            <person name="Krabben P."/>
            <person name="Duerre P."/>
            <person name="Daniel R."/>
        </authorList>
    </citation>
    <scope>NUCLEOTIDE SEQUENCE [LARGE SCALE GENOMIC DNA]</scope>
    <source>
        <strain evidence="7 8">L1-8</strain>
    </source>
</reference>
<dbReference type="PROSITE" id="PS00445">
    <property type="entry name" value="FGGY_KINASES_2"/>
    <property type="match status" value="1"/>
</dbReference>
<dbReference type="EMBL" id="LZYZ01000006">
    <property type="protein sequence ID" value="OOM10656.1"/>
    <property type="molecule type" value="Genomic_DNA"/>
</dbReference>
<proteinExistence type="inferred from homology"/>
<dbReference type="RefSeq" id="WP_077866335.1">
    <property type="nucleotide sequence ID" value="NZ_LZYZ01000006.1"/>
</dbReference>
<dbReference type="InterPro" id="IPR018484">
    <property type="entry name" value="FGGY_N"/>
</dbReference>
<organism evidence="7 8">
    <name type="scientific">Clostridium saccharobutylicum</name>
    <dbReference type="NCBI Taxonomy" id="169679"/>
    <lineage>
        <taxon>Bacteria</taxon>
        <taxon>Bacillati</taxon>
        <taxon>Bacillota</taxon>
        <taxon>Clostridia</taxon>
        <taxon>Eubacteriales</taxon>
        <taxon>Clostridiaceae</taxon>
        <taxon>Clostridium</taxon>
    </lineage>
</organism>
<dbReference type="PANTHER" id="PTHR43095:SF2">
    <property type="entry name" value="GLUCONOKINASE"/>
    <property type="match status" value="1"/>
</dbReference>
<evidence type="ECO:0000259" key="5">
    <source>
        <dbReference type="Pfam" id="PF00370"/>
    </source>
</evidence>
<sequence length="497" mass="54816">MKIILVIDVGTSSMRGVLYSENGHAHKIIQETYSPEYLNDNCVEQDPLTFKKSLISIVKQSVNIANILAAEIIGISITSQRSSMIALDSDCNPLRKVIVWQDRRTLSICSNLSQYENYIYERTGLKLSPVFLGPKIAWLKQNENDIYIKSSKIVTIVDYIMCIMTNTLRTDYTYGSRTLLMNLHTLKWDSDLLNLFDIDEDKLCTLGEQGCISGYTTDDFSKISGLKSGIPVISAGGDQQCSAIGNNVINQGDTQVTTGTGSFIIAASDKPHIDPVNKVICSISAVPNKYILESSILTSGAIYDWFNKNFYCSDKTVEYNYDKINFDAENSKPGSNGVILLPHFQGSGSPDWNPNATGLFHGVSLGTKKEDFSRSILEGIAAEIAENLDILSSYVGKIGTINISGGLTKNFLFNQIQADIYGTSVNLPSDCETTALGAWSSAAMALGIYNSIPEALDFARKNKENTVFNPISSNIEIYNNLKISRKNIYNALYKRNI</sequence>
<evidence type="ECO:0000256" key="2">
    <source>
        <dbReference type="ARBA" id="ARBA00022679"/>
    </source>
</evidence>
<dbReference type="AlphaFoldDB" id="A0A1S8N2B5"/>
<dbReference type="CDD" id="cd07779">
    <property type="entry name" value="ASKHA_NBD_FGGY_YgcE-like"/>
    <property type="match status" value="1"/>
</dbReference>
<evidence type="ECO:0000313" key="7">
    <source>
        <dbReference type="EMBL" id="OOM10656.1"/>
    </source>
</evidence>
<dbReference type="Pfam" id="PF00370">
    <property type="entry name" value="FGGY_N"/>
    <property type="match status" value="1"/>
</dbReference>
<evidence type="ECO:0000256" key="3">
    <source>
        <dbReference type="ARBA" id="ARBA00022777"/>
    </source>
</evidence>
<evidence type="ECO:0000313" key="8">
    <source>
        <dbReference type="Proteomes" id="UP000191154"/>
    </source>
</evidence>
<evidence type="ECO:0000259" key="6">
    <source>
        <dbReference type="Pfam" id="PF02782"/>
    </source>
</evidence>
<feature type="domain" description="Carbohydrate kinase FGGY N-terminal" evidence="5">
    <location>
        <begin position="3"/>
        <end position="245"/>
    </location>
</feature>
<dbReference type="Proteomes" id="UP000191154">
    <property type="component" value="Unassembled WGS sequence"/>
</dbReference>
<dbReference type="Pfam" id="PF02782">
    <property type="entry name" value="FGGY_C"/>
    <property type="match status" value="1"/>
</dbReference>
<dbReference type="InterPro" id="IPR018483">
    <property type="entry name" value="Carb_kinase_FGGY_CS"/>
</dbReference>
<gene>
    <name evidence="7" type="primary">glpK_1</name>
    <name evidence="7" type="ORF">CLOSAC_32770</name>
</gene>
<comment type="caution">
    <text evidence="7">The sequence shown here is derived from an EMBL/GenBank/DDBJ whole genome shotgun (WGS) entry which is preliminary data.</text>
</comment>
<dbReference type="PANTHER" id="PTHR43095">
    <property type="entry name" value="SUGAR KINASE"/>
    <property type="match status" value="1"/>
</dbReference>
<protein>
    <submittedName>
        <fullName evidence="7">Glycerol kinase</fullName>
        <ecNumber evidence="7">2.7.1.30</ecNumber>
    </submittedName>
</protein>